<proteinExistence type="predicted"/>
<comment type="caution">
    <text evidence="1">The sequence shown here is derived from an EMBL/GenBank/DDBJ whole genome shotgun (WGS) entry which is preliminary data.</text>
</comment>
<protein>
    <submittedName>
        <fullName evidence="1">Uncharacterized protein</fullName>
    </submittedName>
</protein>
<organism evidence="1 2">
    <name type="scientific">Aquabacterium commune</name>
    <dbReference type="NCBI Taxonomy" id="70586"/>
    <lineage>
        <taxon>Bacteria</taxon>
        <taxon>Pseudomonadati</taxon>
        <taxon>Pseudomonadota</taxon>
        <taxon>Betaproteobacteria</taxon>
        <taxon>Burkholderiales</taxon>
        <taxon>Aquabacterium</taxon>
    </lineage>
</organism>
<name>A0A4R6QY59_9BURK</name>
<gene>
    <name evidence="1" type="ORF">EV672_12610</name>
</gene>
<accession>A0A4R6QY59</accession>
<reference evidence="1 2" key="1">
    <citation type="submission" date="2019-03" db="EMBL/GenBank/DDBJ databases">
        <title>Genomic Encyclopedia of Type Strains, Phase IV (KMG-IV): sequencing the most valuable type-strain genomes for metagenomic binning, comparative biology and taxonomic classification.</title>
        <authorList>
            <person name="Goeker M."/>
        </authorList>
    </citation>
    <scope>NUCLEOTIDE SEQUENCE [LARGE SCALE GENOMIC DNA]</scope>
    <source>
        <strain evidence="1 2">DSM 11901</strain>
    </source>
</reference>
<sequence length="102" mass="11137">MRVTQPEGLTQNDENPTEYVVKFIPHQAAADLYSSMDVSNPAKVSHLITNMPKGYVVEIPFLDTTPGGELVCTNDAHVLRALCSLNISRVPVVLHQASAHLI</sequence>
<dbReference type="AlphaFoldDB" id="A0A4R6QY59"/>
<evidence type="ECO:0000313" key="2">
    <source>
        <dbReference type="Proteomes" id="UP000294593"/>
    </source>
</evidence>
<keyword evidence="2" id="KW-1185">Reference proteome</keyword>
<dbReference type="Proteomes" id="UP000294593">
    <property type="component" value="Unassembled WGS sequence"/>
</dbReference>
<evidence type="ECO:0000313" key="1">
    <source>
        <dbReference type="EMBL" id="TDP78183.1"/>
    </source>
</evidence>
<dbReference type="EMBL" id="SNXW01000026">
    <property type="protein sequence ID" value="TDP78183.1"/>
    <property type="molecule type" value="Genomic_DNA"/>
</dbReference>